<dbReference type="GO" id="GO:0005737">
    <property type="term" value="C:cytoplasm"/>
    <property type="evidence" value="ECO:0007669"/>
    <property type="project" value="UniProtKB-SubCell"/>
</dbReference>
<dbReference type="Gene3D" id="3.40.50.1820">
    <property type="entry name" value="alpha/beta hydrolase"/>
    <property type="match status" value="1"/>
</dbReference>
<protein>
    <submittedName>
        <fullName evidence="7">Class I poly(R)-hydroxyalkanoic acid synthase</fullName>
    </submittedName>
</protein>
<feature type="domain" description="Poly-beta-hydroxybutyrate polymerase N-terminal" evidence="6">
    <location>
        <begin position="311"/>
        <end position="483"/>
    </location>
</feature>
<dbReference type="InterPro" id="IPR010963">
    <property type="entry name" value="PHA_synth_I"/>
</dbReference>
<feature type="compositionally biased region" description="Basic and acidic residues" evidence="5">
    <location>
        <begin position="25"/>
        <end position="34"/>
    </location>
</feature>
<dbReference type="GO" id="GO:0016746">
    <property type="term" value="F:acyltransferase activity"/>
    <property type="evidence" value="ECO:0007669"/>
    <property type="project" value="UniProtKB-KW"/>
</dbReference>
<dbReference type="Pfam" id="PF07167">
    <property type="entry name" value="PhaC_N"/>
    <property type="match status" value="1"/>
</dbReference>
<dbReference type="PANTHER" id="PTHR36837:SF5">
    <property type="entry name" value="POLY-3-HYDROXYBUTYRATE SYNTHASE"/>
    <property type="match status" value="1"/>
</dbReference>
<evidence type="ECO:0000256" key="4">
    <source>
        <dbReference type="ARBA" id="ARBA00023315"/>
    </source>
</evidence>
<sequence length="803" mass="86440">MASKRDGSSTKVSRQRGVAATSAKPLKEKVKNSDQSDVASQRRAAAKPAESSAESASKSAQSARSTAKTGAKSAARGATGPEAKAATAEKTSGGVAKTRVAAARKPASPAASKAAESKPARKTAAKSTDKPAKTSAAPKPSAAKPAARRASTTKVVAAPEKEVAEAASTRASEAVAEQAKPAAGAKAEGATASATDAATDAMESAFARLMPGNGSLAAQNLTQNLERIETLSQRLVSAMSQRGMPNPSVEMPGPDLYVATAGAFMKTLTEQPSRIIGQQVNFWGETLKHYAQAQAALARGAAPSEDEEGTKDKRFKNPLWRSHPFFSFVRRQYEINAKAMSSATSDLDMPDETARRRLNWLTGQIIDMMAPTNFLATNPDALEKAVETEGESLVKGLENLVRDVEQNGGEMLVSLADRDAFTVGENIGTAEGTVVHRTPLLELIQYKPTTESAHALPLVIFPPWINKFYILDLKPQNSLIRWLVDQGHTLFVVSWKNPDASYAETGMDDYVSAYLDVFEKALTLTDQKKLNVVGYCIAGTTLSLTLALMAKRGDTRVNSATFFTTLTDFSDQGEFTTFLQDDFVDGIEAEVHRHGILRSQIMSRTMSFLRANDLVWGPAIRSYMMGETPPAFDLLFWNGDSTNLPAKMTIEYLRGLCQQNAFAGDGFPVLGEMVRLSDVTLPLCSVACETDHIAPWKDCWRGVAQMGSPDKRFILSESGHIAGIVNPPSKKKYGHYAGGSDFGHGDQGWKDSATFREGSWWPLWGKWLEERSGEMIPARDPGKGYGPAPGTYVHERGGAKSDD</sequence>
<accession>A0A2H5EXM9</accession>
<evidence type="ECO:0000259" key="6">
    <source>
        <dbReference type="Pfam" id="PF07167"/>
    </source>
</evidence>
<comment type="subcellular location">
    <subcellularLocation>
        <location evidence="1">Cytoplasm</location>
    </subcellularLocation>
</comment>
<feature type="region of interest" description="Disordered" evidence="5">
    <location>
        <begin position="1"/>
        <end position="196"/>
    </location>
</feature>
<reference evidence="7 8" key="1">
    <citation type="journal article" date="2013" name="Antonie Van Leeuwenhoek">
        <title>Paracoccus zhejiangensis sp. nov., isolated from activated sludge in wastewater-treatment system.</title>
        <authorList>
            <person name="Wu Z.G."/>
            <person name="Zhang D.F."/>
            <person name="Liu Y.L."/>
            <person name="Wang F."/>
            <person name="Jiang X."/>
            <person name="Li C."/>
            <person name="Li S.P."/>
            <person name="Hong Q."/>
            <person name="Li W.J."/>
        </authorList>
    </citation>
    <scope>NUCLEOTIDE SEQUENCE [LARGE SCALE GENOMIC DNA]</scope>
    <source>
        <strain evidence="7 8">J6</strain>
    </source>
</reference>
<organism evidence="7 8">
    <name type="scientific">Paracoccus zhejiangensis</name>
    <dbReference type="NCBI Taxonomy" id="1077935"/>
    <lineage>
        <taxon>Bacteria</taxon>
        <taxon>Pseudomonadati</taxon>
        <taxon>Pseudomonadota</taxon>
        <taxon>Alphaproteobacteria</taxon>
        <taxon>Rhodobacterales</taxon>
        <taxon>Paracoccaceae</taxon>
        <taxon>Paracoccus</taxon>
    </lineage>
</organism>
<feature type="compositionally biased region" description="Low complexity" evidence="5">
    <location>
        <begin position="133"/>
        <end position="158"/>
    </location>
</feature>
<keyword evidence="4" id="KW-0012">Acyltransferase</keyword>
<feature type="compositionally biased region" description="Low complexity" evidence="5">
    <location>
        <begin position="165"/>
        <end position="196"/>
    </location>
</feature>
<proteinExistence type="predicted"/>
<evidence type="ECO:0000256" key="2">
    <source>
        <dbReference type="ARBA" id="ARBA00022490"/>
    </source>
</evidence>
<keyword evidence="2" id="KW-0963">Cytoplasm</keyword>
<feature type="compositionally biased region" description="Low complexity" evidence="5">
    <location>
        <begin position="99"/>
        <end position="114"/>
    </location>
</feature>
<dbReference type="InterPro" id="IPR029058">
    <property type="entry name" value="AB_hydrolase_fold"/>
</dbReference>
<feature type="compositionally biased region" description="Basic and acidic residues" evidence="5">
    <location>
        <begin position="793"/>
        <end position="803"/>
    </location>
</feature>
<dbReference type="InterPro" id="IPR010941">
    <property type="entry name" value="PhaC_N"/>
</dbReference>
<dbReference type="GO" id="GO:0042619">
    <property type="term" value="P:poly-hydroxybutyrate biosynthetic process"/>
    <property type="evidence" value="ECO:0007669"/>
    <property type="project" value="InterPro"/>
</dbReference>
<evidence type="ECO:0000256" key="5">
    <source>
        <dbReference type="SAM" id="MobiDB-lite"/>
    </source>
</evidence>
<dbReference type="KEGG" id="pzh:CX676_07690"/>
<dbReference type="PANTHER" id="PTHR36837">
    <property type="entry name" value="POLY(3-HYDROXYALKANOATE) POLYMERASE SUBUNIT PHAC"/>
    <property type="match status" value="1"/>
</dbReference>
<feature type="region of interest" description="Disordered" evidence="5">
    <location>
        <begin position="775"/>
        <end position="803"/>
    </location>
</feature>
<dbReference type="SUPFAM" id="SSF53474">
    <property type="entry name" value="alpha/beta-Hydrolases"/>
    <property type="match status" value="1"/>
</dbReference>
<dbReference type="OrthoDB" id="7208816at2"/>
<evidence type="ECO:0000313" key="8">
    <source>
        <dbReference type="Proteomes" id="UP000234530"/>
    </source>
</evidence>
<dbReference type="NCBIfam" id="TIGR01838">
    <property type="entry name" value="PHA_synth_I"/>
    <property type="match status" value="1"/>
</dbReference>
<evidence type="ECO:0000313" key="7">
    <source>
        <dbReference type="EMBL" id="AUH64055.1"/>
    </source>
</evidence>
<dbReference type="EMBL" id="CP025430">
    <property type="protein sequence ID" value="AUH64055.1"/>
    <property type="molecule type" value="Genomic_DNA"/>
</dbReference>
<evidence type="ECO:0000256" key="3">
    <source>
        <dbReference type="ARBA" id="ARBA00022679"/>
    </source>
</evidence>
<gene>
    <name evidence="7" type="ORF">CX676_07690</name>
</gene>
<evidence type="ECO:0000256" key="1">
    <source>
        <dbReference type="ARBA" id="ARBA00004496"/>
    </source>
</evidence>
<name>A0A2H5EXM9_9RHOB</name>
<dbReference type="InterPro" id="IPR051321">
    <property type="entry name" value="PHA/PHB_synthase"/>
</dbReference>
<keyword evidence="3" id="KW-0808">Transferase</keyword>
<keyword evidence="8" id="KW-1185">Reference proteome</keyword>
<dbReference type="Proteomes" id="UP000234530">
    <property type="component" value="Chromosome"/>
</dbReference>
<feature type="compositionally biased region" description="Low complexity" evidence="5">
    <location>
        <begin position="42"/>
        <end position="68"/>
    </location>
</feature>
<dbReference type="AlphaFoldDB" id="A0A2H5EXM9"/>